<dbReference type="AlphaFoldDB" id="A0A2C9D4N9"/>
<keyword evidence="4" id="KW-1185">Reference proteome</keyword>
<reference evidence="4" key="1">
    <citation type="submission" date="2017-09" db="EMBL/GenBank/DDBJ databases">
        <title>Genome sequence of Nannocystis excedens DSM 71.</title>
        <authorList>
            <person name="Blom J."/>
        </authorList>
    </citation>
    <scope>NUCLEOTIDE SEQUENCE [LARGE SCALE GENOMIC DNA]</scope>
    <source>
        <strain evidence="4">type strain: E19</strain>
    </source>
</reference>
<feature type="signal peptide" evidence="2">
    <location>
        <begin position="1"/>
        <end position="32"/>
    </location>
</feature>
<proteinExistence type="predicted"/>
<organism evidence="3 4">
    <name type="scientific">Hartmannibacter diazotrophicus</name>
    <dbReference type="NCBI Taxonomy" id="1482074"/>
    <lineage>
        <taxon>Bacteria</taxon>
        <taxon>Pseudomonadati</taxon>
        <taxon>Pseudomonadota</taxon>
        <taxon>Alphaproteobacteria</taxon>
        <taxon>Hyphomicrobiales</taxon>
        <taxon>Pleomorphomonadaceae</taxon>
        <taxon>Hartmannibacter</taxon>
    </lineage>
</organism>
<evidence type="ECO:0000313" key="4">
    <source>
        <dbReference type="Proteomes" id="UP000223606"/>
    </source>
</evidence>
<feature type="chain" id="PRO_5012316141" evidence="2">
    <location>
        <begin position="33"/>
        <end position="84"/>
    </location>
</feature>
<accession>A0A2C9D4N9</accession>
<evidence type="ECO:0000313" key="3">
    <source>
        <dbReference type="EMBL" id="SON55264.1"/>
    </source>
</evidence>
<protein>
    <submittedName>
        <fullName evidence="3">Uncharacterized protein</fullName>
    </submittedName>
</protein>
<evidence type="ECO:0000256" key="1">
    <source>
        <dbReference type="SAM" id="MobiDB-lite"/>
    </source>
</evidence>
<dbReference type="Proteomes" id="UP000223606">
    <property type="component" value="Chromosome 1"/>
</dbReference>
<keyword evidence="2" id="KW-0732">Signal</keyword>
<dbReference type="EMBL" id="LT960614">
    <property type="protein sequence ID" value="SON55264.1"/>
    <property type="molecule type" value="Genomic_DNA"/>
</dbReference>
<name>A0A2C9D4N9_9HYPH</name>
<feature type="region of interest" description="Disordered" evidence="1">
    <location>
        <begin position="61"/>
        <end position="84"/>
    </location>
</feature>
<gene>
    <name evidence="3" type="ORF">HDIA_1723</name>
</gene>
<sequence length="84" mass="8899">MSLFSSRSLLAGAGHRLVVASVFLAVTGPAHAEITASDPGAETHGTAIERRNKAIVHDAFEKQQTSEPSQRPIRLPQPTATVDP</sequence>
<evidence type="ECO:0000256" key="2">
    <source>
        <dbReference type="SAM" id="SignalP"/>
    </source>
</evidence>
<dbReference type="KEGG" id="hdi:HDIA_1723"/>